<gene>
    <name evidence="1" type="ORF">SAMN04488069_1383</name>
</gene>
<proteinExistence type="predicted"/>
<organism evidence="1 2">
    <name type="scientific">Hymenobacter psychrophilus</name>
    <dbReference type="NCBI Taxonomy" id="651662"/>
    <lineage>
        <taxon>Bacteria</taxon>
        <taxon>Pseudomonadati</taxon>
        <taxon>Bacteroidota</taxon>
        <taxon>Cytophagia</taxon>
        <taxon>Cytophagales</taxon>
        <taxon>Hymenobacteraceae</taxon>
        <taxon>Hymenobacter</taxon>
    </lineage>
</organism>
<dbReference type="OrthoDB" id="9779761at2"/>
<dbReference type="Gene3D" id="1.10.30.50">
    <property type="match status" value="1"/>
</dbReference>
<dbReference type="Proteomes" id="UP000199249">
    <property type="component" value="Unassembled WGS sequence"/>
</dbReference>
<evidence type="ECO:0000313" key="2">
    <source>
        <dbReference type="Proteomes" id="UP000199249"/>
    </source>
</evidence>
<evidence type="ECO:0000313" key="1">
    <source>
        <dbReference type="EMBL" id="SDZ01802.1"/>
    </source>
</evidence>
<reference evidence="2" key="1">
    <citation type="submission" date="2016-10" db="EMBL/GenBank/DDBJ databases">
        <authorList>
            <person name="Varghese N."/>
            <person name="Submissions S."/>
        </authorList>
    </citation>
    <scope>NUCLEOTIDE SEQUENCE [LARGE SCALE GENOMIC DNA]</scope>
    <source>
        <strain evidence="2">CGMCC 1.8975</strain>
    </source>
</reference>
<dbReference type="EMBL" id="FNOV01000038">
    <property type="protein sequence ID" value="SDZ01802.1"/>
    <property type="molecule type" value="Genomic_DNA"/>
</dbReference>
<protein>
    <submittedName>
        <fullName evidence="1">Uncharacterized protein</fullName>
    </submittedName>
</protein>
<dbReference type="RefSeq" id="WP_092744042.1">
    <property type="nucleotide sequence ID" value="NZ_FNOV01000038.1"/>
</dbReference>
<name>A0A1H3PKS7_9BACT</name>
<sequence>MSCRCGCPKLENRDLGLCATCNRIRRAGEATAVVKERKPLAQVSAVRSAGLKNRQVAYKEVKAEQKRCVACGTRQRLTPSHVLTQKKFPAHAANPQNIVVLCVNCHDLWENSKAVFRELCPEVWEIKMQIMQALEPAYYQQFKAKHAL</sequence>
<dbReference type="AlphaFoldDB" id="A0A1H3PKS7"/>
<keyword evidence="2" id="KW-1185">Reference proteome</keyword>
<dbReference type="STRING" id="651662.SAMN04488069_1383"/>
<accession>A0A1H3PKS7</accession>